<comment type="caution">
    <text evidence="2">The sequence shown here is derived from an EMBL/GenBank/DDBJ whole genome shotgun (WGS) entry which is preliminary data.</text>
</comment>
<dbReference type="PANTHER" id="PTHR46211:SF14">
    <property type="entry name" value="GLYCEROPHOSPHODIESTER PHOSPHODIESTERASE"/>
    <property type="match status" value="1"/>
</dbReference>
<dbReference type="InterPro" id="IPR030395">
    <property type="entry name" value="GP_PDE_dom"/>
</dbReference>
<dbReference type="Gene3D" id="3.20.20.190">
    <property type="entry name" value="Phosphatidylinositol (PI) phosphodiesterase"/>
    <property type="match status" value="1"/>
</dbReference>
<accession>A0A812Q3Z6</accession>
<organism evidence="2 3">
    <name type="scientific">Symbiodinium natans</name>
    <dbReference type="NCBI Taxonomy" id="878477"/>
    <lineage>
        <taxon>Eukaryota</taxon>
        <taxon>Sar</taxon>
        <taxon>Alveolata</taxon>
        <taxon>Dinophyceae</taxon>
        <taxon>Suessiales</taxon>
        <taxon>Symbiodiniaceae</taxon>
        <taxon>Symbiodinium</taxon>
    </lineage>
</organism>
<reference evidence="2" key="1">
    <citation type="submission" date="2021-02" db="EMBL/GenBank/DDBJ databases">
        <authorList>
            <person name="Dougan E. K."/>
            <person name="Rhodes N."/>
            <person name="Thang M."/>
            <person name="Chan C."/>
        </authorList>
    </citation>
    <scope>NUCLEOTIDE SEQUENCE</scope>
</reference>
<dbReference type="EMBL" id="CAJNDS010002201">
    <property type="protein sequence ID" value="CAE7369601.1"/>
    <property type="molecule type" value="Genomic_DNA"/>
</dbReference>
<dbReference type="Proteomes" id="UP000604046">
    <property type="component" value="Unassembled WGS sequence"/>
</dbReference>
<keyword evidence="3" id="KW-1185">Reference proteome</keyword>
<dbReference type="OrthoDB" id="197419at2759"/>
<feature type="domain" description="GP-PDE" evidence="1">
    <location>
        <begin position="1"/>
        <end position="256"/>
    </location>
</feature>
<dbReference type="GO" id="GO:0006629">
    <property type="term" value="P:lipid metabolic process"/>
    <property type="evidence" value="ECO:0007669"/>
    <property type="project" value="InterPro"/>
</dbReference>
<dbReference type="GO" id="GO:0008081">
    <property type="term" value="F:phosphoric diester hydrolase activity"/>
    <property type="evidence" value="ECO:0007669"/>
    <property type="project" value="InterPro"/>
</dbReference>
<evidence type="ECO:0000259" key="1">
    <source>
        <dbReference type="PROSITE" id="PS51704"/>
    </source>
</evidence>
<name>A0A812Q3Z6_9DINO</name>
<protein>
    <submittedName>
        <fullName evidence="2">YhdW protein</fullName>
    </submittedName>
</protein>
<dbReference type="PROSITE" id="PS51704">
    <property type="entry name" value="GP_PDE"/>
    <property type="match status" value="1"/>
</dbReference>
<dbReference type="AlphaFoldDB" id="A0A812Q3Z6"/>
<dbReference type="InterPro" id="IPR017946">
    <property type="entry name" value="PLC-like_Pdiesterase_TIM-brl"/>
</dbReference>
<sequence>MCPENTLAAFREGLAAGADGVELDVHPTLDGHVVVIHDATQDRTTNGTGLVCRASLDEIRRLDAGAKHSAAFRGERVPLLSEVLDLVMNWPGGDKKVLIELKGGFSGVPDWVQRTLRRVGMLKQEPSNPGLARLVADVLLPYSHQVEEGRILAQSFHQPYLHELRGLMPSLQVMYLSLSSRLGLLEKEDLQHVGLGFSGVAVRHPSLSAQATQQLHVVQGRVFAWTVDAIDDLEAAVAVGVDGIITNYPDRAVALLAGHVPHVPRQRWRGFCCRAKQARRA</sequence>
<dbReference type="Pfam" id="PF03009">
    <property type="entry name" value="GDPD"/>
    <property type="match status" value="1"/>
</dbReference>
<dbReference type="PANTHER" id="PTHR46211">
    <property type="entry name" value="GLYCEROPHOSPHORYL DIESTER PHOSPHODIESTERASE"/>
    <property type="match status" value="1"/>
</dbReference>
<proteinExistence type="predicted"/>
<gene>
    <name evidence="2" type="primary">yhdW</name>
    <name evidence="2" type="ORF">SNAT2548_LOCUS20145</name>
</gene>
<evidence type="ECO:0000313" key="2">
    <source>
        <dbReference type="EMBL" id="CAE7369601.1"/>
    </source>
</evidence>
<dbReference type="SUPFAM" id="SSF51695">
    <property type="entry name" value="PLC-like phosphodiesterases"/>
    <property type="match status" value="1"/>
</dbReference>
<evidence type="ECO:0000313" key="3">
    <source>
        <dbReference type="Proteomes" id="UP000604046"/>
    </source>
</evidence>